<dbReference type="InterPro" id="IPR034772">
    <property type="entry name" value="CPSF6/7"/>
</dbReference>
<evidence type="ECO:0000313" key="6">
    <source>
        <dbReference type="Proteomes" id="UP000593564"/>
    </source>
</evidence>
<dbReference type="Proteomes" id="UP000593564">
    <property type="component" value="Unassembled WGS sequence"/>
</dbReference>
<dbReference type="PANTHER" id="PTHR23204">
    <property type="entry name" value="CLEAVAGE AND POLYADENYLATION SPECIFIC FACTOR"/>
    <property type="match status" value="1"/>
</dbReference>
<sequence length="508" mass="54366">MTHDTQPANLGFQGSTPMPQKIGVDSTKMSVKLAAESASLLNSGTGGPRSVPQISANQMGMNVNANVNRPMVNENLIRPALENGGTMIFVGELHWWTTDAEIESVLSQYGRVKEIKFFDERASGKSKGYCQVEFYDAIAAAACKEGMNGHIFNGRACVVAFASPQTIKQMASSYMNKNQVQPQSQTQGRRPMNDGVGRGGGMNQPSGDGGRNYGRGGWGGRGGQGILNNRGPGGGPMRGRGGPMGAKNMIGSTSGVGIGGSGGGYGQGLAGPAFGGPPGGLMHPQGMMGAGFDPTYMGRGAGYGGFSGPPFPGMLPSFPAVNAMGLAGVAPHVNPAFFGRGMAANGMGMMGPTGMDGHHAGMWTDTSMGGWGGEEHGRRTRESSYGGEDGASEYGYGEASHEKGVRSNAASREKEWGSERDWSGNSEKRHRDEREVERDRSDREHRYREEKDGYRNPRQREQDLGYEDDWDRGQSSSRSRSRSKAMPEEDHRRSRDVDYGKRRRLPSE</sequence>
<feature type="compositionally biased region" description="Basic and acidic residues" evidence="3">
    <location>
        <begin position="399"/>
        <end position="463"/>
    </location>
</feature>
<dbReference type="Gene3D" id="3.30.70.330">
    <property type="match status" value="1"/>
</dbReference>
<feature type="compositionally biased region" description="Basic and acidic residues" evidence="3">
    <location>
        <begin position="485"/>
        <end position="508"/>
    </location>
</feature>
<organism evidence="5 6">
    <name type="scientific">Camellia sinensis</name>
    <name type="common">Tea plant</name>
    <name type="synonym">Thea sinensis</name>
    <dbReference type="NCBI Taxonomy" id="4442"/>
    <lineage>
        <taxon>Eukaryota</taxon>
        <taxon>Viridiplantae</taxon>
        <taxon>Streptophyta</taxon>
        <taxon>Embryophyta</taxon>
        <taxon>Tracheophyta</taxon>
        <taxon>Spermatophyta</taxon>
        <taxon>Magnoliopsida</taxon>
        <taxon>eudicotyledons</taxon>
        <taxon>Gunneridae</taxon>
        <taxon>Pentapetalae</taxon>
        <taxon>asterids</taxon>
        <taxon>Ericales</taxon>
        <taxon>Theaceae</taxon>
        <taxon>Camellia</taxon>
    </lineage>
</organism>
<dbReference type="InterPro" id="IPR000504">
    <property type="entry name" value="RRM_dom"/>
</dbReference>
<dbReference type="PROSITE" id="PS50102">
    <property type="entry name" value="RRM"/>
    <property type="match status" value="1"/>
</dbReference>
<gene>
    <name evidence="5" type="ORF">HYC85_021186</name>
</gene>
<dbReference type="GO" id="GO:0003723">
    <property type="term" value="F:RNA binding"/>
    <property type="evidence" value="ECO:0007669"/>
    <property type="project" value="UniProtKB-UniRule"/>
</dbReference>
<reference evidence="6" key="1">
    <citation type="journal article" date="2020" name="Nat. Commun.">
        <title>Genome assembly of wild tea tree DASZ reveals pedigree and selection history of tea varieties.</title>
        <authorList>
            <person name="Zhang W."/>
            <person name="Zhang Y."/>
            <person name="Qiu H."/>
            <person name="Guo Y."/>
            <person name="Wan H."/>
            <person name="Zhang X."/>
            <person name="Scossa F."/>
            <person name="Alseekh S."/>
            <person name="Zhang Q."/>
            <person name="Wang P."/>
            <person name="Xu L."/>
            <person name="Schmidt M.H."/>
            <person name="Jia X."/>
            <person name="Li D."/>
            <person name="Zhu A."/>
            <person name="Guo F."/>
            <person name="Chen W."/>
            <person name="Ni D."/>
            <person name="Usadel B."/>
            <person name="Fernie A.R."/>
            <person name="Wen W."/>
        </authorList>
    </citation>
    <scope>NUCLEOTIDE SEQUENCE [LARGE SCALE GENOMIC DNA]</scope>
    <source>
        <strain evidence="6">cv. G240</strain>
    </source>
</reference>
<evidence type="ECO:0000259" key="4">
    <source>
        <dbReference type="PROSITE" id="PS50102"/>
    </source>
</evidence>
<comment type="caution">
    <text evidence="5">The sequence shown here is derived from an EMBL/GenBank/DDBJ whole genome shotgun (WGS) entry which is preliminary data.</text>
</comment>
<feature type="domain" description="RRM" evidence="4">
    <location>
        <begin position="86"/>
        <end position="164"/>
    </location>
</feature>
<dbReference type="GO" id="GO:0006397">
    <property type="term" value="P:mRNA processing"/>
    <property type="evidence" value="ECO:0007669"/>
    <property type="project" value="UniProtKB-KW"/>
</dbReference>
<comment type="similarity">
    <text evidence="1">Belongs to the RRM CPSF6/7 family.</text>
</comment>
<name>A0A7J7GGX6_CAMSI</name>
<dbReference type="EMBL" id="JACBKZ010000010">
    <property type="protein sequence ID" value="KAF5940019.1"/>
    <property type="molecule type" value="Genomic_DNA"/>
</dbReference>
<accession>A0A7J7GGX6</accession>
<reference evidence="5 6" key="2">
    <citation type="submission" date="2020-07" db="EMBL/GenBank/DDBJ databases">
        <title>Genome assembly of wild tea tree DASZ reveals pedigree and selection history of tea varieties.</title>
        <authorList>
            <person name="Zhang W."/>
        </authorList>
    </citation>
    <scope>NUCLEOTIDE SEQUENCE [LARGE SCALE GENOMIC DNA]</scope>
    <source>
        <strain evidence="6">cv. G240</strain>
        <tissue evidence="5">Leaf</tissue>
    </source>
</reference>
<proteinExistence type="inferred from homology"/>
<dbReference type="InterPro" id="IPR035979">
    <property type="entry name" value="RBD_domain_sf"/>
</dbReference>
<protein>
    <recommendedName>
        <fullName evidence="4">RRM domain-containing protein</fullName>
    </recommendedName>
</protein>
<dbReference type="AlphaFoldDB" id="A0A7J7GGX6"/>
<feature type="compositionally biased region" description="Polar residues" evidence="3">
    <location>
        <begin position="175"/>
        <end position="188"/>
    </location>
</feature>
<dbReference type="GO" id="GO:0005634">
    <property type="term" value="C:nucleus"/>
    <property type="evidence" value="ECO:0007669"/>
    <property type="project" value="UniProtKB-SubCell"/>
</dbReference>
<feature type="region of interest" description="Disordered" evidence="3">
    <location>
        <begin position="365"/>
        <end position="508"/>
    </location>
</feature>
<keyword evidence="2" id="KW-0694">RNA-binding</keyword>
<dbReference type="Pfam" id="PF00076">
    <property type="entry name" value="RRM_1"/>
    <property type="match status" value="1"/>
</dbReference>
<feature type="compositionally biased region" description="Basic and acidic residues" evidence="3">
    <location>
        <begin position="373"/>
        <end position="382"/>
    </location>
</feature>
<evidence type="ECO:0000313" key="5">
    <source>
        <dbReference type="EMBL" id="KAF5940019.1"/>
    </source>
</evidence>
<evidence type="ECO:0000256" key="2">
    <source>
        <dbReference type="PROSITE-ProRule" id="PRU00176"/>
    </source>
</evidence>
<dbReference type="InterPro" id="IPR012677">
    <property type="entry name" value="Nucleotide-bd_a/b_plait_sf"/>
</dbReference>
<evidence type="ECO:0000256" key="1">
    <source>
        <dbReference type="ARBA" id="ARBA00006265"/>
    </source>
</evidence>
<feature type="region of interest" description="Disordered" evidence="3">
    <location>
        <begin position="175"/>
        <end position="244"/>
    </location>
</feature>
<dbReference type="CDD" id="cd12372">
    <property type="entry name" value="RRM_CFIm68_CFIm59"/>
    <property type="match status" value="1"/>
</dbReference>
<dbReference type="SUPFAM" id="SSF54928">
    <property type="entry name" value="RNA-binding domain, RBD"/>
    <property type="match status" value="1"/>
</dbReference>
<dbReference type="SMART" id="SM00360">
    <property type="entry name" value="RRM"/>
    <property type="match status" value="1"/>
</dbReference>
<feature type="compositionally biased region" description="Polar residues" evidence="3">
    <location>
        <begin position="1"/>
        <end position="18"/>
    </location>
</feature>
<evidence type="ECO:0000256" key="3">
    <source>
        <dbReference type="SAM" id="MobiDB-lite"/>
    </source>
</evidence>
<keyword evidence="6" id="KW-1185">Reference proteome</keyword>
<feature type="region of interest" description="Disordered" evidence="3">
    <location>
        <begin position="1"/>
        <end position="20"/>
    </location>
</feature>
<feature type="compositionally biased region" description="Gly residues" evidence="3">
    <location>
        <begin position="196"/>
        <end position="244"/>
    </location>
</feature>